<dbReference type="STRING" id="34720.A0A151JU87"/>
<dbReference type="PANTHER" id="PTHR21301">
    <property type="entry name" value="REVERSE TRANSCRIPTASE"/>
    <property type="match status" value="1"/>
</dbReference>
<feature type="domain" description="Helix-turn-helix" evidence="1">
    <location>
        <begin position="28"/>
        <end position="87"/>
    </location>
</feature>
<dbReference type="Pfam" id="PF26215">
    <property type="entry name" value="HTH_animal"/>
    <property type="match status" value="1"/>
</dbReference>
<keyword evidence="3" id="KW-1185">Reference proteome</keyword>
<evidence type="ECO:0000313" key="3">
    <source>
        <dbReference type="Proteomes" id="UP000078541"/>
    </source>
</evidence>
<proteinExistence type="predicted"/>
<evidence type="ECO:0000259" key="1">
    <source>
        <dbReference type="Pfam" id="PF26215"/>
    </source>
</evidence>
<reference evidence="2 3" key="1">
    <citation type="submission" date="2016-03" db="EMBL/GenBank/DDBJ databases">
        <title>Trachymyrmex septentrionalis WGS genome.</title>
        <authorList>
            <person name="Nygaard S."/>
            <person name="Hu H."/>
            <person name="Boomsma J."/>
            <person name="Zhang G."/>
        </authorList>
    </citation>
    <scope>NUCLEOTIDE SEQUENCE [LARGE SCALE GENOMIC DNA]</scope>
    <source>
        <strain evidence="2">Tsep2-gDNA-1</strain>
        <tissue evidence="2">Whole body</tissue>
    </source>
</reference>
<accession>A0A151JU87</accession>
<dbReference type="Proteomes" id="UP000078541">
    <property type="component" value="Unassembled WGS sequence"/>
</dbReference>
<name>A0A151JU87_9HYME</name>
<dbReference type="AlphaFoldDB" id="A0A151JU87"/>
<gene>
    <name evidence="2" type="ORF">ALC56_09836</name>
</gene>
<evidence type="ECO:0000313" key="2">
    <source>
        <dbReference type="EMBL" id="KYN35812.1"/>
    </source>
</evidence>
<sequence length="278" mass="33026">VNFLDVKLMYDDGNIIFDLYKKPTNSGRFLNFFSNYPFTHKKGVVTGLVDKVLFLLHPKFQQANIESLINSLLRNGYPLHLLFKTIKNRIKKLSNKNNFETINEMDQNLDLESTEKTKYFTIPYSKKASEKFNGILKKYKFQPVYKPINNLNKFITIGKDKIKKDEHSGVVYKIDCKDCNYTYVSQTKRKLRTRLKEHMNDVKKPVETLSVISNHRINNDHCMDWENTKILDSERSFYKRSISEMIHIKMQTEVLNKQSDTDRFPDIYLKLLHFRLYL</sequence>
<protein>
    <recommendedName>
        <fullName evidence="1">Helix-turn-helix domain-containing protein</fullName>
    </recommendedName>
</protein>
<dbReference type="PANTHER" id="PTHR21301:SF11">
    <property type="entry name" value="GIY-YIG DOMAIN-CONTAINING PROTEIN"/>
    <property type="match status" value="1"/>
</dbReference>
<dbReference type="CDD" id="cd10442">
    <property type="entry name" value="GIY-YIG_PLEs"/>
    <property type="match status" value="1"/>
</dbReference>
<feature type="non-terminal residue" evidence="2">
    <location>
        <position position="1"/>
    </location>
</feature>
<dbReference type="EMBL" id="KQ981774">
    <property type="protein sequence ID" value="KYN35812.1"/>
    <property type="molecule type" value="Genomic_DNA"/>
</dbReference>
<organism evidence="2 3">
    <name type="scientific">Trachymyrmex septentrionalis</name>
    <dbReference type="NCBI Taxonomy" id="34720"/>
    <lineage>
        <taxon>Eukaryota</taxon>
        <taxon>Metazoa</taxon>
        <taxon>Ecdysozoa</taxon>
        <taxon>Arthropoda</taxon>
        <taxon>Hexapoda</taxon>
        <taxon>Insecta</taxon>
        <taxon>Pterygota</taxon>
        <taxon>Neoptera</taxon>
        <taxon>Endopterygota</taxon>
        <taxon>Hymenoptera</taxon>
        <taxon>Apocrita</taxon>
        <taxon>Aculeata</taxon>
        <taxon>Formicoidea</taxon>
        <taxon>Formicidae</taxon>
        <taxon>Myrmicinae</taxon>
        <taxon>Trachymyrmex</taxon>
    </lineage>
</organism>
<dbReference type="InterPro" id="IPR058912">
    <property type="entry name" value="HTH_animal"/>
</dbReference>